<feature type="active site" description="Nucleophile" evidence="3">
    <location>
        <position position="45"/>
    </location>
</feature>
<accession>S0FME6</accession>
<protein>
    <submittedName>
        <fullName evidence="5">Patatin</fullName>
    </submittedName>
</protein>
<proteinExistence type="inferred from homology"/>
<evidence type="ECO:0000259" key="4">
    <source>
        <dbReference type="PROSITE" id="PS51635"/>
    </source>
</evidence>
<evidence type="ECO:0000256" key="3">
    <source>
        <dbReference type="PROSITE-ProRule" id="PRU01161"/>
    </source>
</evidence>
<gene>
    <name evidence="5" type="ORF">CTER_4828</name>
</gene>
<dbReference type="PANTHER" id="PTHR32176:SF92">
    <property type="entry name" value="XYLOSE ISOMERASE"/>
    <property type="match status" value="1"/>
</dbReference>
<dbReference type="STRING" id="1195236.CTER_4828"/>
<dbReference type="GO" id="GO:0016042">
    <property type="term" value="P:lipid catabolic process"/>
    <property type="evidence" value="ECO:0007669"/>
    <property type="project" value="UniProtKB-UniRule"/>
</dbReference>
<feature type="active site" description="Proton acceptor" evidence="3">
    <location>
        <position position="194"/>
    </location>
</feature>
<keyword evidence="3" id="KW-0378">Hydrolase</keyword>
<dbReference type="SUPFAM" id="SSF52151">
    <property type="entry name" value="FabD/lysophospholipase-like"/>
    <property type="match status" value="1"/>
</dbReference>
<dbReference type="GO" id="GO:0047372">
    <property type="term" value="F:monoacylglycerol lipase activity"/>
    <property type="evidence" value="ECO:0007669"/>
    <property type="project" value="TreeGrafter"/>
</dbReference>
<feature type="short sequence motif" description="GXSXG" evidence="3">
    <location>
        <begin position="43"/>
        <end position="47"/>
    </location>
</feature>
<evidence type="ECO:0000256" key="2">
    <source>
        <dbReference type="ARBA" id="ARBA00023098"/>
    </source>
</evidence>
<keyword evidence="2 3" id="KW-0443">Lipid metabolism</keyword>
<keyword evidence="6" id="KW-1185">Reference proteome</keyword>
<dbReference type="InterPro" id="IPR016035">
    <property type="entry name" value="Acyl_Trfase/lysoPLipase"/>
</dbReference>
<sequence length="329" mass="36641">MKKVRILSIDGGGIRGIIPAMILAKLEEMTSKPIYRMFDLIAGTSTGSIMALALAMPSADNKDMPAYTAGQLVNFYADKGNKIFSTNIFHKIATLDGVTDERYKSSGIESVLKDFFGESMLAEALTPVLVPAYEIGLRTPFFFKSCHAKKPEKANYNFPMWQVARASSAAPTYFEPFKLNLNQEEGADYYTFIDGGVYANNPSMCAFAEAKVMFGSQADIMLVSLGTGELSRAIPYEEARDWGLINWAKPMLGIVFDGVSNTVDYQLRQLLTDSRYYRIQSSLTELGKGMDDASEENIHQLKLLGQKTIEEWQRNGKLEKLCQQLLCET</sequence>
<dbReference type="PROSITE" id="PS51635">
    <property type="entry name" value="PNPLA"/>
    <property type="match status" value="1"/>
</dbReference>
<feature type="domain" description="PNPLA" evidence="4">
    <location>
        <begin position="7"/>
        <end position="207"/>
    </location>
</feature>
<keyword evidence="3" id="KW-0442">Lipid degradation</keyword>
<dbReference type="InterPro" id="IPR002641">
    <property type="entry name" value="PNPLA_dom"/>
</dbReference>
<organism evidence="5 6">
    <name type="scientific">Ruminiclostridium cellobioparum subsp. termitidis CT1112</name>
    <dbReference type="NCBI Taxonomy" id="1195236"/>
    <lineage>
        <taxon>Bacteria</taxon>
        <taxon>Bacillati</taxon>
        <taxon>Bacillota</taxon>
        <taxon>Clostridia</taxon>
        <taxon>Eubacteriales</taxon>
        <taxon>Oscillospiraceae</taxon>
        <taxon>Ruminiclostridium</taxon>
    </lineage>
</organism>
<dbReference type="eggNOG" id="COG3621">
    <property type="taxonomic scope" value="Bacteria"/>
</dbReference>
<comment type="caution">
    <text evidence="5">The sequence shown here is derived from an EMBL/GenBank/DDBJ whole genome shotgun (WGS) entry which is preliminary data.</text>
</comment>
<dbReference type="RefSeq" id="WP_004629938.1">
    <property type="nucleotide sequence ID" value="NZ_AORV01000065.1"/>
</dbReference>
<dbReference type="Proteomes" id="UP000014155">
    <property type="component" value="Unassembled WGS sequence"/>
</dbReference>
<dbReference type="AlphaFoldDB" id="S0FME6"/>
<reference evidence="5 6" key="1">
    <citation type="journal article" date="2013" name="Genome Announc.">
        <title>Draft Genome Sequence of the Cellulolytic, Mesophilic, Anaerobic Bacterium Clostridium termitidis Strain CT1112 (DSM 5398).</title>
        <authorList>
            <person name="Lal S."/>
            <person name="Ramachandran U."/>
            <person name="Zhang X."/>
            <person name="Munir R."/>
            <person name="Sparling R."/>
            <person name="Levin D.B."/>
        </authorList>
    </citation>
    <scope>NUCLEOTIDE SEQUENCE [LARGE SCALE GENOMIC DNA]</scope>
    <source>
        <strain evidence="5 6">CT1112</strain>
    </source>
</reference>
<dbReference type="EMBL" id="AORV01000065">
    <property type="protein sequence ID" value="EMS69663.1"/>
    <property type="molecule type" value="Genomic_DNA"/>
</dbReference>
<name>S0FME6_RUMCE</name>
<feature type="short sequence motif" description="GXGXXG" evidence="3">
    <location>
        <begin position="11"/>
        <end position="16"/>
    </location>
</feature>
<dbReference type="Pfam" id="PF01734">
    <property type="entry name" value="Patatin"/>
    <property type="match status" value="1"/>
</dbReference>
<dbReference type="PATRIC" id="fig|1195236.3.peg.5017"/>
<evidence type="ECO:0000313" key="5">
    <source>
        <dbReference type="EMBL" id="EMS69663.1"/>
    </source>
</evidence>
<evidence type="ECO:0000313" key="6">
    <source>
        <dbReference type="Proteomes" id="UP000014155"/>
    </source>
</evidence>
<evidence type="ECO:0000256" key="1">
    <source>
        <dbReference type="ARBA" id="ARBA00010240"/>
    </source>
</evidence>
<dbReference type="NCBIfam" id="NF041079">
    <property type="entry name" value="CBASS_lipase"/>
    <property type="match status" value="1"/>
</dbReference>
<dbReference type="PANTHER" id="PTHR32176">
    <property type="entry name" value="XYLOSE ISOMERASE"/>
    <property type="match status" value="1"/>
</dbReference>
<dbReference type="Gene3D" id="3.40.1090.10">
    <property type="entry name" value="Cytosolic phospholipase A2 catalytic domain"/>
    <property type="match status" value="1"/>
</dbReference>
<feature type="short sequence motif" description="DGA/G" evidence="3">
    <location>
        <begin position="194"/>
        <end position="196"/>
    </location>
</feature>
<dbReference type="GO" id="GO:0004620">
    <property type="term" value="F:phospholipase activity"/>
    <property type="evidence" value="ECO:0007669"/>
    <property type="project" value="TreeGrafter"/>
</dbReference>
<comment type="similarity">
    <text evidence="1">Belongs to the patatin family.</text>
</comment>